<comment type="caution">
    <text evidence="1">The sequence shown here is derived from an EMBL/GenBank/DDBJ whole genome shotgun (WGS) entry which is preliminary data.</text>
</comment>
<reference evidence="1 2" key="1">
    <citation type="submission" date="2018-04" db="EMBL/GenBank/DDBJ databases">
        <title>Genomic Encyclopedia of Archaeal and Bacterial Type Strains, Phase II (KMG-II): from individual species to whole genera.</title>
        <authorList>
            <person name="Goeker M."/>
        </authorList>
    </citation>
    <scope>NUCLEOTIDE SEQUENCE [LARGE SCALE GENOMIC DNA]</scope>
    <source>
        <strain evidence="1 2">DSM 5822</strain>
    </source>
</reference>
<proteinExistence type="predicted"/>
<evidence type="ECO:0000313" key="2">
    <source>
        <dbReference type="Proteomes" id="UP000244223"/>
    </source>
</evidence>
<dbReference type="RefSeq" id="WP_107865969.1">
    <property type="nucleotide sequence ID" value="NZ_QAON01000009.1"/>
</dbReference>
<protein>
    <recommendedName>
        <fullName evidence="3">RloB-like protein</fullName>
    </recommendedName>
</protein>
<organism evidence="1 2">
    <name type="scientific">Agitococcus lubricus</name>
    <dbReference type="NCBI Taxonomy" id="1077255"/>
    <lineage>
        <taxon>Bacteria</taxon>
        <taxon>Pseudomonadati</taxon>
        <taxon>Pseudomonadota</taxon>
        <taxon>Gammaproteobacteria</taxon>
        <taxon>Moraxellales</taxon>
        <taxon>Moraxellaceae</taxon>
        <taxon>Agitococcus</taxon>
    </lineage>
</organism>
<dbReference type="EMBL" id="QAON01000009">
    <property type="protein sequence ID" value="PTQ89056.1"/>
    <property type="molecule type" value="Genomic_DNA"/>
</dbReference>
<sequence length="220" mass="25620">MKIGLICEGITDYIVLENLLCNYLTIDDEDIKQLQPLLDETDKKQANFGGWEHVLVYLQSTDFVNAVENHDYLIVQIDTDVCEHKNFGVSPISLADSNQAQFYELIKQRLISQTNQRYSNNFEKYAQKIIFCICIHSLECWLLIHYQTTQTKQEKITGCENALNNTLNKQNLAYKKDYAHYNKLSQKIKPKDIELMAKHSFSFGQFLRQIQLLKIIMVGD</sequence>
<accession>A0A2T5IYI6</accession>
<dbReference type="Proteomes" id="UP000244223">
    <property type="component" value="Unassembled WGS sequence"/>
</dbReference>
<dbReference type="AlphaFoldDB" id="A0A2T5IYI6"/>
<evidence type="ECO:0000313" key="1">
    <source>
        <dbReference type="EMBL" id="PTQ89056.1"/>
    </source>
</evidence>
<gene>
    <name evidence="1" type="ORF">C8N29_10977</name>
</gene>
<keyword evidence="2" id="KW-1185">Reference proteome</keyword>
<name>A0A2T5IYI6_9GAMM</name>
<evidence type="ECO:0008006" key="3">
    <source>
        <dbReference type="Google" id="ProtNLM"/>
    </source>
</evidence>
<dbReference type="OrthoDB" id="1998418at2"/>